<evidence type="ECO:0000313" key="3">
    <source>
        <dbReference type="Proteomes" id="UP001107558"/>
    </source>
</evidence>
<keyword evidence="1" id="KW-0812">Transmembrane</keyword>
<dbReference type="Pfam" id="PF15061">
    <property type="entry name" value="MITRAC7_Phoenixin"/>
    <property type="match status" value="1"/>
</dbReference>
<dbReference type="Proteomes" id="UP001107558">
    <property type="component" value="Chromosome 1"/>
</dbReference>
<keyword evidence="1" id="KW-0472">Membrane</keyword>
<keyword evidence="3" id="KW-1185">Reference proteome</keyword>
<dbReference type="GO" id="GO:0005743">
    <property type="term" value="C:mitochondrial inner membrane"/>
    <property type="evidence" value="ECO:0007669"/>
    <property type="project" value="TreeGrafter"/>
</dbReference>
<protein>
    <submittedName>
        <fullName evidence="2">Uncharacterized protein</fullName>
    </submittedName>
</protein>
<dbReference type="OrthoDB" id="8755372at2759"/>
<sequence length="92" mass="10667">MDSKKFQELRRKTQNHRPTWTGWRYAALIGGLVGAITLTLYPIAIEPMLNTKKYKEIQKKNRAGIIQEEVQPAGLPVWSNPYKPLPNKYDKE</sequence>
<comment type="caution">
    <text evidence="2">The sequence shown here is derived from an EMBL/GenBank/DDBJ whole genome shotgun (WGS) entry which is preliminary data.</text>
</comment>
<dbReference type="PANTHER" id="PTHR34923:SF1">
    <property type="entry name" value="SMALL INTEGRAL MEMBRANE PROTEIN 20"/>
    <property type="match status" value="1"/>
</dbReference>
<dbReference type="PANTHER" id="PTHR34923">
    <property type="entry name" value="SMALL INTEGRAL MEMBRANE PROTEIN 20"/>
    <property type="match status" value="1"/>
</dbReference>
<dbReference type="EMBL" id="JADBJN010000001">
    <property type="protein sequence ID" value="KAG5684391.1"/>
    <property type="molecule type" value="Genomic_DNA"/>
</dbReference>
<gene>
    <name evidence="2" type="ORF">PVAND_013626</name>
</gene>
<organism evidence="2 3">
    <name type="scientific">Polypedilum vanderplanki</name>
    <name type="common">Sleeping chironomid midge</name>
    <dbReference type="NCBI Taxonomy" id="319348"/>
    <lineage>
        <taxon>Eukaryota</taxon>
        <taxon>Metazoa</taxon>
        <taxon>Ecdysozoa</taxon>
        <taxon>Arthropoda</taxon>
        <taxon>Hexapoda</taxon>
        <taxon>Insecta</taxon>
        <taxon>Pterygota</taxon>
        <taxon>Neoptera</taxon>
        <taxon>Endopterygota</taxon>
        <taxon>Diptera</taxon>
        <taxon>Nematocera</taxon>
        <taxon>Chironomoidea</taxon>
        <taxon>Chironomidae</taxon>
        <taxon>Chironominae</taxon>
        <taxon>Polypedilum</taxon>
        <taxon>Polypedilum</taxon>
    </lineage>
</organism>
<feature type="transmembrane region" description="Helical" evidence="1">
    <location>
        <begin position="25"/>
        <end position="45"/>
    </location>
</feature>
<name>A0A9J6CRA5_POLVA</name>
<evidence type="ECO:0000256" key="1">
    <source>
        <dbReference type="SAM" id="Phobius"/>
    </source>
</evidence>
<proteinExistence type="predicted"/>
<dbReference type="GO" id="GO:0033617">
    <property type="term" value="P:mitochondrial respiratory chain complex IV assembly"/>
    <property type="evidence" value="ECO:0007669"/>
    <property type="project" value="InterPro"/>
</dbReference>
<reference evidence="2" key="1">
    <citation type="submission" date="2021-03" db="EMBL/GenBank/DDBJ databases">
        <title>Chromosome level genome of the anhydrobiotic midge Polypedilum vanderplanki.</title>
        <authorList>
            <person name="Yoshida Y."/>
            <person name="Kikawada T."/>
            <person name="Gusev O."/>
        </authorList>
    </citation>
    <scope>NUCLEOTIDE SEQUENCE</scope>
    <source>
        <strain evidence="2">NIAS01</strain>
        <tissue evidence="2">Whole body or cell culture</tissue>
    </source>
</reference>
<evidence type="ECO:0000313" key="2">
    <source>
        <dbReference type="EMBL" id="KAG5684391.1"/>
    </source>
</evidence>
<dbReference type="InterPro" id="IPR027917">
    <property type="entry name" value="MITRAC7/Phoenixin"/>
</dbReference>
<dbReference type="AlphaFoldDB" id="A0A9J6CRA5"/>
<accession>A0A9J6CRA5</accession>
<keyword evidence="1" id="KW-1133">Transmembrane helix</keyword>